<feature type="transmembrane region" description="Helical" evidence="7">
    <location>
        <begin position="377"/>
        <end position="405"/>
    </location>
</feature>
<feature type="transmembrane region" description="Helical" evidence="7">
    <location>
        <begin position="185"/>
        <end position="206"/>
    </location>
</feature>
<organism evidence="9 10">
    <name type="scientific">Pyxidicoccus fallax</name>
    <dbReference type="NCBI Taxonomy" id="394095"/>
    <lineage>
        <taxon>Bacteria</taxon>
        <taxon>Pseudomonadati</taxon>
        <taxon>Myxococcota</taxon>
        <taxon>Myxococcia</taxon>
        <taxon>Myxococcales</taxon>
        <taxon>Cystobacterineae</taxon>
        <taxon>Myxococcaceae</taxon>
        <taxon>Pyxidicoccus</taxon>
    </lineage>
</organism>
<dbReference type="RefSeq" id="WP_169346850.1">
    <property type="nucleotide sequence ID" value="NZ_JABBJJ010000103.1"/>
</dbReference>
<evidence type="ECO:0000256" key="7">
    <source>
        <dbReference type="SAM" id="Phobius"/>
    </source>
</evidence>
<feature type="compositionally biased region" description="Low complexity" evidence="6">
    <location>
        <begin position="10"/>
        <end position="20"/>
    </location>
</feature>
<gene>
    <name evidence="9" type="ORF">HG543_22280</name>
</gene>
<evidence type="ECO:0000313" key="10">
    <source>
        <dbReference type="Proteomes" id="UP000518300"/>
    </source>
</evidence>
<dbReference type="AlphaFoldDB" id="A0A848LIM8"/>
<dbReference type="InterPro" id="IPR011701">
    <property type="entry name" value="MFS"/>
</dbReference>
<dbReference type="PROSITE" id="PS00216">
    <property type="entry name" value="SUGAR_TRANSPORT_1"/>
    <property type="match status" value="1"/>
</dbReference>
<feature type="transmembrane region" description="Helical" evidence="7">
    <location>
        <begin position="287"/>
        <end position="309"/>
    </location>
</feature>
<sequence>MRSQDGAGVALASDASAPSPSRDDARRAALWTFALVSAGGVVMTLDVTVVNVALAAIAKDLGAGLNQVQWTVSAYSLAFGALLLTAGALSDRIGRRSVFVAGITLFTLASAMCGLAPNAGALIAARVAQGLGGSMVFAPAIALIAAVYEGDARRSAIATYAAIASAAGALGPVVGGILVELVGWRWIFLVNVPIGVAVVIGALTRMPALTPQNSSRRLDLLGALLAIGVLLSIHYPLAVGPDVGWGSLQVLVPACAGVVLVVALVVSQRRPGSMLDLELLRIPALSGAAVLGFLARMSSLGVLVFTSLWLQIAAGGSPLQVGLRLLPLTGSLLVVGMFMSRLQKRFSAAGLVSSGFAFQGAGLGLLALAAAATQAQWALGFAGLVLMGAGGAIIFPPMMGVAVSVVPPERAGMASGLTNACYPLGTATGVAVFGVVFSSRLGSSLSDGLLPAEAVRHTRAAVETGQFDAVEPAFMPLAQVAFSHAYLSVCLAAAAVCLVGAALALRVMSNPASRASRPAVREHSLSLKESP</sequence>
<feature type="transmembrane region" description="Helical" evidence="7">
    <location>
        <begin position="243"/>
        <end position="266"/>
    </location>
</feature>
<feature type="transmembrane region" description="Helical" evidence="7">
    <location>
        <begin position="218"/>
        <end position="237"/>
    </location>
</feature>
<protein>
    <submittedName>
        <fullName evidence="9">MFS transporter</fullName>
    </submittedName>
</protein>
<dbReference type="EMBL" id="JABBJJ010000103">
    <property type="protein sequence ID" value="NMO17570.1"/>
    <property type="molecule type" value="Genomic_DNA"/>
</dbReference>
<evidence type="ECO:0000256" key="3">
    <source>
        <dbReference type="ARBA" id="ARBA00022692"/>
    </source>
</evidence>
<dbReference type="CDD" id="cd17321">
    <property type="entry name" value="MFS_MMR_MDR_like"/>
    <property type="match status" value="1"/>
</dbReference>
<feature type="transmembrane region" description="Helical" evidence="7">
    <location>
        <begin position="123"/>
        <end position="148"/>
    </location>
</feature>
<dbReference type="GO" id="GO:0022857">
    <property type="term" value="F:transmembrane transporter activity"/>
    <property type="evidence" value="ECO:0007669"/>
    <property type="project" value="InterPro"/>
</dbReference>
<evidence type="ECO:0000256" key="4">
    <source>
        <dbReference type="ARBA" id="ARBA00022989"/>
    </source>
</evidence>
<keyword evidence="3 7" id="KW-0812">Transmembrane</keyword>
<evidence type="ECO:0000259" key="8">
    <source>
        <dbReference type="PROSITE" id="PS50850"/>
    </source>
</evidence>
<dbReference type="InterPro" id="IPR005829">
    <property type="entry name" value="Sugar_transporter_CS"/>
</dbReference>
<dbReference type="Gene3D" id="1.20.1720.10">
    <property type="entry name" value="Multidrug resistance protein D"/>
    <property type="match status" value="1"/>
</dbReference>
<dbReference type="Proteomes" id="UP000518300">
    <property type="component" value="Unassembled WGS sequence"/>
</dbReference>
<evidence type="ECO:0000256" key="2">
    <source>
        <dbReference type="ARBA" id="ARBA00022448"/>
    </source>
</evidence>
<dbReference type="InterPro" id="IPR036259">
    <property type="entry name" value="MFS_trans_sf"/>
</dbReference>
<evidence type="ECO:0000256" key="1">
    <source>
        <dbReference type="ARBA" id="ARBA00004141"/>
    </source>
</evidence>
<dbReference type="PANTHER" id="PTHR42718:SF9">
    <property type="entry name" value="MAJOR FACILITATOR SUPERFAMILY MULTIDRUG TRANSPORTER MFSC"/>
    <property type="match status" value="1"/>
</dbReference>
<feature type="transmembrane region" description="Helical" evidence="7">
    <location>
        <begin position="97"/>
        <end position="117"/>
    </location>
</feature>
<feature type="transmembrane region" description="Helical" evidence="7">
    <location>
        <begin position="28"/>
        <end position="58"/>
    </location>
</feature>
<keyword evidence="2" id="KW-0813">Transport</keyword>
<name>A0A848LIM8_9BACT</name>
<dbReference type="Gene3D" id="1.20.1250.20">
    <property type="entry name" value="MFS general substrate transporter like domains"/>
    <property type="match status" value="1"/>
</dbReference>
<comment type="caution">
    <text evidence="9">The sequence shown here is derived from an EMBL/GenBank/DDBJ whole genome shotgun (WGS) entry which is preliminary data.</text>
</comment>
<feature type="transmembrane region" description="Helical" evidence="7">
    <location>
        <begin position="321"/>
        <end position="339"/>
    </location>
</feature>
<evidence type="ECO:0000256" key="5">
    <source>
        <dbReference type="ARBA" id="ARBA00023136"/>
    </source>
</evidence>
<keyword evidence="4 7" id="KW-1133">Transmembrane helix</keyword>
<dbReference type="PROSITE" id="PS50850">
    <property type="entry name" value="MFS"/>
    <property type="match status" value="1"/>
</dbReference>
<comment type="subcellular location">
    <subcellularLocation>
        <location evidence="1">Membrane</location>
        <topology evidence="1">Multi-pass membrane protein</topology>
    </subcellularLocation>
</comment>
<feature type="transmembrane region" description="Helical" evidence="7">
    <location>
        <begin position="70"/>
        <end position="90"/>
    </location>
</feature>
<proteinExistence type="predicted"/>
<dbReference type="Pfam" id="PF07690">
    <property type="entry name" value="MFS_1"/>
    <property type="match status" value="1"/>
</dbReference>
<evidence type="ECO:0000256" key="6">
    <source>
        <dbReference type="SAM" id="MobiDB-lite"/>
    </source>
</evidence>
<keyword evidence="10" id="KW-1185">Reference proteome</keyword>
<evidence type="ECO:0000313" key="9">
    <source>
        <dbReference type="EMBL" id="NMO17570.1"/>
    </source>
</evidence>
<feature type="domain" description="Major facilitator superfamily (MFS) profile" evidence="8">
    <location>
        <begin position="32"/>
        <end position="512"/>
    </location>
</feature>
<dbReference type="PANTHER" id="PTHR42718">
    <property type="entry name" value="MAJOR FACILITATOR SUPERFAMILY MULTIDRUG TRANSPORTER MFSC"/>
    <property type="match status" value="1"/>
</dbReference>
<accession>A0A848LIM8</accession>
<keyword evidence="5 7" id="KW-0472">Membrane</keyword>
<feature type="transmembrane region" description="Helical" evidence="7">
    <location>
        <begin position="417"/>
        <end position="437"/>
    </location>
</feature>
<reference evidence="9 10" key="1">
    <citation type="submission" date="2020-04" db="EMBL/GenBank/DDBJ databases">
        <title>Draft genome of Pyxidicoccus fallax type strain.</title>
        <authorList>
            <person name="Whitworth D.E."/>
        </authorList>
    </citation>
    <scope>NUCLEOTIDE SEQUENCE [LARGE SCALE GENOMIC DNA]</scope>
    <source>
        <strain evidence="9 10">DSM 14698</strain>
    </source>
</reference>
<feature type="transmembrane region" description="Helical" evidence="7">
    <location>
        <begin position="485"/>
        <end position="507"/>
    </location>
</feature>
<dbReference type="SUPFAM" id="SSF103473">
    <property type="entry name" value="MFS general substrate transporter"/>
    <property type="match status" value="1"/>
</dbReference>
<feature type="transmembrane region" description="Helical" evidence="7">
    <location>
        <begin position="160"/>
        <end position="179"/>
    </location>
</feature>
<dbReference type="GO" id="GO:0016020">
    <property type="term" value="C:membrane"/>
    <property type="evidence" value="ECO:0007669"/>
    <property type="project" value="UniProtKB-SubCell"/>
</dbReference>
<feature type="transmembrane region" description="Helical" evidence="7">
    <location>
        <begin position="351"/>
        <end position="371"/>
    </location>
</feature>
<feature type="region of interest" description="Disordered" evidence="6">
    <location>
        <begin position="1"/>
        <end position="22"/>
    </location>
</feature>
<dbReference type="InterPro" id="IPR020846">
    <property type="entry name" value="MFS_dom"/>
</dbReference>